<name>A0A4U5QAL5_POPAL</name>
<comment type="caution">
    <text evidence="1">The sequence shown here is derived from an EMBL/GenBank/DDBJ whole genome shotgun (WGS) entry which is preliminary data.</text>
</comment>
<evidence type="ECO:0008006" key="2">
    <source>
        <dbReference type="Google" id="ProtNLM"/>
    </source>
</evidence>
<reference evidence="1" key="1">
    <citation type="submission" date="2018-10" db="EMBL/GenBank/DDBJ databases">
        <title>Population genomic analysis revealed the cold adaptation of white poplar.</title>
        <authorList>
            <person name="Liu Y.-J."/>
        </authorList>
    </citation>
    <scope>NUCLEOTIDE SEQUENCE [LARGE SCALE GENOMIC DNA]</scope>
    <source>
        <strain evidence="1">PAL-ZL1</strain>
    </source>
</reference>
<protein>
    <recommendedName>
        <fullName evidence="2">Retrotransposon gag domain-containing protein</fullName>
    </recommendedName>
</protein>
<proteinExistence type="predicted"/>
<sequence>MNKLHHLEEAINKLSEAFLSTIEVSSNNQREGSFHSQRKGNNGNRQIFSSNIVKLAFLKYSGEDPTEGLSRVAQFFEFQGTNDNKKIFVASFHLEGEANQWWQWMRRTYRRKAD</sequence>
<gene>
    <name evidence="1" type="ORF">D5086_0000113170</name>
</gene>
<organism evidence="1">
    <name type="scientific">Populus alba</name>
    <name type="common">White poplar</name>
    <dbReference type="NCBI Taxonomy" id="43335"/>
    <lineage>
        <taxon>Eukaryota</taxon>
        <taxon>Viridiplantae</taxon>
        <taxon>Streptophyta</taxon>
        <taxon>Embryophyta</taxon>
        <taxon>Tracheophyta</taxon>
        <taxon>Spermatophyta</taxon>
        <taxon>Magnoliopsida</taxon>
        <taxon>eudicotyledons</taxon>
        <taxon>Gunneridae</taxon>
        <taxon>Pentapetalae</taxon>
        <taxon>rosids</taxon>
        <taxon>fabids</taxon>
        <taxon>Malpighiales</taxon>
        <taxon>Salicaceae</taxon>
        <taxon>Saliceae</taxon>
        <taxon>Populus</taxon>
    </lineage>
</organism>
<dbReference type="AlphaFoldDB" id="A0A4U5QAL5"/>
<dbReference type="EMBL" id="RCHU01000324">
    <property type="protein sequence ID" value="TKS07404.1"/>
    <property type="molecule type" value="Genomic_DNA"/>
</dbReference>
<evidence type="ECO:0000313" key="1">
    <source>
        <dbReference type="EMBL" id="TKS07404.1"/>
    </source>
</evidence>
<accession>A0A4U5QAL5</accession>